<evidence type="ECO:0000256" key="7">
    <source>
        <dbReference type="PROSITE-ProRule" id="PRU01360"/>
    </source>
</evidence>
<evidence type="ECO:0000256" key="1">
    <source>
        <dbReference type="ARBA" id="ARBA00004571"/>
    </source>
</evidence>
<dbReference type="Gene3D" id="2.40.170.20">
    <property type="entry name" value="TonB-dependent receptor, beta-barrel domain"/>
    <property type="match status" value="1"/>
</dbReference>
<evidence type="ECO:0000259" key="8">
    <source>
        <dbReference type="Pfam" id="PF07715"/>
    </source>
</evidence>
<dbReference type="InterPro" id="IPR023997">
    <property type="entry name" value="TonB-dep_OMP_SusC/RagA_CS"/>
</dbReference>
<organism evidence="9 10">
    <name type="scientific">Mariniphaga anaerophila</name>
    <dbReference type="NCBI Taxonomy" id="1484053"/>
    <lineage>
        <taxon>Bacteria</taxon>
        <taxon>Pseudomonadati</taxon>
        <taxon>Bacteroidota</taxon>
        <taxon>Bacteroidia</taxon>
        <taxon>Marinilabiliales</taxon>
        <taxon>Prolixibacteraceae</taxon>
        <taxon>Mariniphaga</taxon>
    </lineage>
</organism>
<dbReference type="InterPro" id="IPR039426">
    <property type="entry name" value="TonB-dep_rcpt-like"/>
</dbReference>
<evidence type="ECO:0000256" key="2">
    <source>
        <dbReference type="ARBA" id="ARBA00022448"/>
    </source>
</evidence>
<reference evidence="9 10" key="1">
    <citation type="submission" date="2016-11" db="EMBL/GenBank/DDBJ databases">
        <authorList>
            <person name="Jaros S."/>
            <person name="Januszkiewicz K."/>
            <person name="Wedrychowicz H."/>
        </authorList>
    </citation>
    <scope>NUCLEOTIDE SEQUENCE [LARGE SCALE GENOMIC DNA]</scope>
    <source>
        <strain evidence="9 10">DSM 26910</strain>
    </source>
</reference>
<dbReference type="Pfam" id="PF07715">
    <property type="entry name" value="Plug"/>
    <property type="match status" value="1"/>
</dbReference>
<keyword evidence="10" id="KW-1185">Reference proteome</keyword>
<dbReference type="Gene3D" id="2.60.40.1120">
    <property type="entry name" value="Carboxypeptidase-like, regulatory domain"/>
    <property type="match status" value="1"/>
</dbReference>
<dbReference type="STRING" id="1484053.SAMN05444274_10496"/>
<accession>A0A1M4ZW92</accession>
<gene>
    <name evidence="9" type="ORF">SAMN05444274_10496</name>
</gene>
<dbReference type="PROSITE" id="PS52016">
    <property type="entry name" value="TONB_DEPENDENT_REC_3"/>
    <property type="match status" value="1"/>
</dbReference>
<feature type="domain" description="TonB-dependent receptor plug" evidence="8">
    <location>
        <begin position="130"/>
        <end position="252"/>
    </location>
</feature>
<dbReference type="SUPFAM" id="SSF49464">
    <property type="entry name" value="Carboxypeptidase regulatory domain-like"/>
    <property type="match status" value="1"/>
</dbReference>
<dbReference type="InterPro" id="IPR036942">
    <property type="entry name" value="Beta-barrel_TonB_sf"/>
</dbReference>
<protein>
    <submittedName>
        <fullName evidence="9">TonB-linked outer membrane protein, SusC/RagA family</fullName>
    </submittedName>
</protein>
<evidence type="ECO:0000256" key="5">
    <source>
        <dbReference type="ARBA" id="ARBA00023136"/>
    </source>
</evidence>
<dbReference type="Gene3D" id="2.170.130.10">
    <property type="entry name" value="TonB-dependent receptor, plug domain"/>
    <property type="match status" value="1"/>
</dbReference>
<name>A0A1M4ZW92_9BACT</name>
<keyword evidence="4 7" id="KW-0812">Transmembrane</keyword>
<dbReference type="NCBIfam" id="TIGR04057">
    <property type="entry name" value="SusC_RagA_signa"/>
    <property type="match status" value="1"/>
</dbReference>
<evidence type="ECO:0000256" key="6">
    <source>
        <dbReference type="ARBA" id="ARBA00023237"/>
    </source>
</evidence>
<evidence type="ECO:0000256" key="3">
    <source>
        <dbReference type="ARBA" id="ARBA00022452"/>
    </source>
</evidence>
<proteinExistence type="inferred from homology"/>
<evidence type="ECO:0000313" key="10">
    <source>
        <dbReference type="Proteomes" id="UP000184164"/>
    </source>
</evidence>
<keyword evidence="5 7" id="KW-0472">Membrane</keyword>
<sequence>MKLMLKNSIGRIFAFILLSIILTGLFTANVNAQQTIKVSGTVTSAADETPLPGLSIIVKGTSLGTITNSDGSYTINAPADGTLTYSFVGFQTQEVAIQGRSVINVSMQESIEALEEVVVTALGIKREEKSLGYSVAKVDGPEFTRVAQENFLNSMSGKVAGVTINQTGGTGSTTSIIIRGAKSLSNDNQPLYVVDGVPLASGLNNVGGFGSGNPVDYGNSISDLDPESIESVSVLKGPSATALYGSRAGNGVIIITTKRASGTGMKVSVTSNTTFDIPSQFLNVQKQFATGYFSYRPEDVGGGYLPPILDQTGIGPELDKGYWAVQWNSPRDANGVQVPTELVSYPNNVKNFLNDYAYTTTNGVAISNTSEAINYRLGYTNMTHQGLIPNSDLNRNNLSLSASSKVKKNLTVSTTINFVNSFANNRPAGNRGTNPLQWAYFTPPYIDINELRDYDIGQGNTIKKVIPDSENPWMLANDVNNSFNRYQVFGNVMATWEISPKFSLMGRMTLDKTDQVRETKIGLGYSDESFNGAYGISNSNSLERNIDGLFTYKDNSENFAWSFSVGGNTRYAKGSSVSNSSKNSSGLTVPNLFTLKNIPTANLDYSSYRYELGVNSLYGMANLSWRETIYLDITARNDWSSTLRAAHRSYFYPSASLSILLNELMDLGSTVNLLKIRGGIAQTGNDTSPYNLLQTYGTSEQWGDAIRLNKPGSLLNKNLKPEMQVSQEYGIEARLFGNRLRLDATYYTLDNKDMIFNVSLPTSTGFSGTIINAGLVQSKGVELMLGGTPVKNRDWSLDLNLNFTKNVTRIIELADGIPFVTLWDQARVRSIGYAKGQLVATDQFGNDEIADGIVGNLYSRKVNRVTDKNSEYYMYPLIPDEATDTEWDAAPTYSKIGNVNPNFIMGLQSTLSWKNFSLNMTFDWRNGGQYVSQTYRYLTEDMATNHWFENLVYPGVYDPNNPGPSDELRDWVVANADKLIYPERLYPVGGPSPEYGGFPEQWSGTKVYDGTFVPGVIGSYDENGNFILERENLGNPGTVFLPYSVSYPWSIGQANVFDADYIKLREISLSYKIPRRIVQKLYSEDINVSVYSRNIILWTKDSGFGIDPERAYQPDSGKLLQGLERFNVNPWVIPIGFKLNFTF</sequence>
<dbReference type="InterPro" id="IPR012910">
    <property type="entry name" value="Plug_dom"/>
</dbReference>
<evidence type="ECO:0000256" key="4">
    <source>
        <dbReference type="ARBA" id="ARBA00022692"/>
    </source>
</evidence>
<dbReference type="GO" id="GO:0009279">
    <property type="term" value="C:cell outer membrane"/>
    <property type="evidence" value="ECO:0007669"/>
    <property type="project" value="UniProtKB-SubCell"/>
</dbReference>
<keyword evidence="3 7" id="KW-1134">Transmembrane beta strand</keyword>
<keyword evidence="6 7" id="KW-0998">Cell outer membrane</keyword>
<dbReference type="NCBIfam" id="TIGR04056">
    <property type="entry name" value="OMP_RagA_SusC"/>
    <property type="match status" value="1"/>
</dbReference>
<dbReference type="EMBL" id="FQUM01000004">
    <property type="protein sequence ID" value="SHF22293.1"/>
    <property type="molecule type" value="Genomic_DNA"/>
</dbReference>
<dbReference type="InterPro" id="IPR023996">
    <property type="entry name" value="TonB-dep_OMP_SusC/RagA"/>
</dbReference>
<dbReference type="Proteomes" id="UP000184164">
    <property type="component" value="Unassembled WGS sequence"/>
</dbReference>
<evidence type="ECO:0000313" key="9">
    <source>
        <dbReference type="EMBL" id="SHF22293.1"/>
    </source>
</evidence>
<comment type="similarity">
    <text evidence="7">Belongs to the TonB-dependent receptor family.</text>
</comment>
<dbReference type="AlphaFoldDB" id="A0A1M4ZW92"/>
<dbReference type="InterPro" id="IPR037066">
    <property type="entry name" value="Plug_dom_sf"/>
</dbReference>
<keyword evidence="2 7" id="KW-0813">Transport</keyword>
<dbReference type="SUPFAM" id="SSF56935">
    <property type="entry name" value="Porins"/>
    <property type="match status" value="1"/>
</dbReference>
<comment type="subcellular location">
    <subcellularLocation>
        <location evidence="1 7">Cell outer membrane</location>
        <topology evidence="1 7">Multi-pass membrane protein</topology>
    </subcellularLocation>
</comment>
<dbReference type="Pfam" id="PF13715">
    <property type="entry name" value="CarbopepD_reg_2"/>
    <property type="match status" value="1"/>
</dbReference>
<dbReference type="InterPro" id="IPR008969">
    <property type="entry name" value="CarboxyPept-like_regulatory"/>
</dbReference>